<evidence type="ECO:0000256" key="3">
    <source>
        <dbReference type="ARBA" id="ARBA00023015"/>
    </source>
</evidence>
<evidence type="ECO:0000256" key="4">
    <source>
        <dbReference type="ARBA" id="ARBA00023163"/>
    </source>
</evidence>
<dbReference type="PROSITE" id="PS50888">
    <property type="entry name" value="BHLH"/>
    <property type="match status" value="1"/>
</dbReference>
<evidence type="ECO:0000313" key="9">
    <source>
        <dbReference type="Proteomes" id="UP000494206"/>
    </source>
</evidence>
<comment type="caution">
    <text evidence="8">The sequence shown here is derived from an EMBL/GenBank/DDBJ whole genome shotgun (WGS) entry which is preliminary data.</text>
</comment>
<dbReference type="InterPro" id="IPR035965">
    <property type="entry name" value="PAS-like_dom_sf"/>
</dbReference>
<evidence type="ECO:0008006" key="10">
    <source>
        <dbReference type="Google" id="ProtNLM"/>
    </source>
</evidence>
<keyword evidence="5" id="KW-0539">Nucleus</keyword>
<proteinExistence type="predicted"/>
<evidence type="ECO:0000259" key="6">
    <source>
        <dbReference type="PROSITE" id="PS50112"/>
    </source>
</evidence>
<sequence length="321" mass="37267">MSDCSNISTRARQSKSQAQQRRQLENFEFSQLAHELPLARAISGQHIDKTTMVRLALSYIKLNKIFEPIVKNELPDLNYYYGFDISWLSNHLEHFDGFFIILDAKCDMLYISETISIYLGLSQVEMTGISIYDYIHEQDIECFNNAIRYSAPNWPQMCNIRLKSSLTKRSNKDTIRSSPGYKVIRVEVTNFAPNVRLIACYPLPTPVLSTITVSQSYFVIITSIDFRITYADDRAQQLLTSCYLSDIKGFSLYLFIDVSDSELIRKMHYEIFNLGAYRTPYYRMILNQTSTTFYVETNVFRYTSSSPRNYQDSITFVTSIL</sequence>
<keyword evidence="9" id="KW-1185">Reference proteome</keyword>
<feature type="domain" description="PAS" evidence="6">
    <location>
        <begin position="84"/>
        <end position="154"/>
    </location>
</feature>
<keyword evidence="2" id="KW-0677">Repeat</keyword>
<dbReference type="InterPro" id="IPR011598">
    <property type="entry name" value="bHLH_dom"/>
</dbReference>
<dbReference type="SMART" id="SM00091">
    <property type="entry name" value="PAS"/>
    <property type="match status" value="2"/>
</dbReference>
<dbReference type="Gene3D" id="3.30.450.20">
    <property type="entry name" value="PAS domain"/>
    <property type="match status" value="2"/>
</dbReference>
<evidence type="ECO:0000259" key="7">
    <source>
        <dbReference type="PROSITE" id="PS50888"/>
    </source>
</evidence>
<dbReference type="Pfam" id="PF00989">
    <property type="entry name" value="PAS"/>
    <property type="match status" value="1"/>
</dbReference>
<dbReference type="CDD" id="cd00130">
    <property type="entry name" value="PAS"/>
    <property type="match status" value="2"/>
</dbReference>
<dbReference type="InterPro" id="IPR000014">
    <property type="entry name" value="PAS"/>
</dbReference>
<dbReference type="PANTHER" id="PTHR23043">
    <property type="entry name" value="HYPOXIA-INDUCIBLE FACTOR 1 ALPHA"/>
    <property type="match status" value="1"/>
</dbReference>
<dbReference type="Proteomes" id="UP000494206">
    <property type="component" value="Unassembled WGS sequence"/>
</dbReference>
<dbReference type="OrthoDB" id="6021714at2759"/>
<gene>
    <name evidence="8" type="ORF">CBOVIS_LOCUS1029</name>
</gene>
<evidence type="ECO:0000313" key="8">
    <source>
        <dbReference type="EMBL" id="CAB3397646.1"/>
    </source>
</evidence>
<dbReference type="GO" id="GO:0046983">
    <property type="term" value="F:protein dimerization activity"/>
    <property type="evidence" value="ECO:0007669"/>
    <property type="project" value="InterPro"/>
</dbReference>
<dbReference type="GO" id="GO:0000977">
    <property type="term" value="F:RNA polymerase II transcription regulatory region sequence-specific DNA binding"/>
    <property type="evidence" value="ECO:0007669"/>
    <property type="project" value="TreeGrafter"/>
</dbReference>
<evidence type="ECO:0000256" key="2">
    <source>
        <dbReference type="ARBA" id="ARBA00022737"/>
    </source>
</evidence>
<evidence type="ECO:0000256" key="5">
    <source>
        <dbReference type="ARBA" id="ARBA00023242"/>
    </source>
</evidence>
<dbReference type="GO" id="GO:0010557">
    <property type="term" value="P:positive regulation of macromolecule biosynthetic process"/>
    <property type="evidence" value="ECO:0007669"/>
    <property type="project" value="UniProtKB-ARBA"/>
</dbReference>
<name>A0A8S1EA82_9PELO</name>
<dbReference type="CDD" id="cd11391">
    <property type="entry name" value="bHLH_PAS"/>
    <property type="match status" value="1"/>
</dbReference>
<keyword evidence="3" id="KW-0805">Transcription regulation</keyword>
<dbReference type="SUPFAM" id="SSF55785">
    <property type="entry name" value="PYP-like sensor domain (PAS domain)"/>
    <property type="match status" value="2"/>
</dbReference>
<dbReference type="AlphaFoldDB" id="A0A8S1EA82"/>
<evidence type="ECO:0000256" key="1">
    <source>
        <dbReference type="ARBA" id="ARBA00004123"/>
    </source>
</evidence>
<reference evidence="8 9" key="1">
    <citation type="submission" date="2020-04" db="EMBL/GenBank/DDBJ databases">
        <authorList>
            <person name="Laetsch R D."/>
            <person name="Stevens L."/>
            <person name="Kumar S."/>
            <person name="Blaxter L. M."/>
        </authorList>
    </citation>
    <scope>NUCLEOTIDE SEQUENCE [LARGE SCALE GENOMIC DNA]</scope>
</reference>
<dbReference type="PANTHER" id="PTHR23043:SF17">
    <property type="entry name" value="PROTEIN SIMILAR"/>
    <property type="match status" value="1"/>
</dbReference>
<feature type="domain" description="BHLH" evidence="7">
    <location>
        <begin position="9"/>
        <end position="63"/>
    </location>
</feature>
<dbReference type="Pfam" id="PF23171">
    <property type="entry name" value="bHLH_HIF1A"/>
    <property type="match status" value="1"/>
</dbReference>
<dbReference type="PROSITE" id="PS50112">
    <property type="entry name" value="PAS"/>
    <property type="match status" value="1"/>
</dbReference>
<comment type="subcellular location">
    <subcellularLocation>
        <location evidence="1">Nucleus</location>
    </subcellularLocation>
</comment>
<dbReference type="EMBL" id="CADEPM010000001">
    <property type="protein sequence ID" value="CAB3397646.1"/>
    <property type="molecule type" value="Genomic_DNA"/>
</dbReference>
<accession>A0A8S1EA82</accession>
<protein>
    <recommendedName>
        <fullName evidence="10">BHLH domain-containing protein</fullName>
    </recommendedName>
</protein>
<dbReference type="GO" id="GO:0005634">
    <property type="term" value="C:nucleus"/>
    <property type="evidence" value="ECO:0007669"/>
    <property type="project" value="UniProtKB-SubCell"/>
</dbReference>
<keyword evidence="4" id="KW-0804">Transcription</keyword>
<dbReference type="GO" id="GO:0000981">
    <property type="term" value="F:DNA-binding transcription factor activity, RNA polymerase II-specific"/>
    <property type="evidence" value="ECO:0007669"/>
    <property type="project" value="TreeGrafter"/>
</dbReference>
<dbReference type="InterPro" id="IPR013767">
    <property type="entry name" value="PAS_fold"/>
</dbReference>
<organism evidence="8 9">
    <name type="scientific">Caenorhabditis bovis</name>
    <dbReference type="NCBI Taxonomy" id="2654633"/>
    <lineage>
        <taxon>Eukaryota</taxon>
        <taxon>Metazoa</taxon>
        <taxon>Ecdysozoa</taxon>
        <taxon>Nematoda</taxon>
        <taxon>Chromadorea</taxon>
        <taxon>Rhabditida</taxon>
        <taxon>Rhabditina</taxon>
        <taxon>Rhabditomorpha</taxon>
        <taxon>Rhabditoidea</taxon>
        <taxon>Rhabditidae</taxon>
        <taxon>Peloderinae</taxon>
        <taxon>Caenorhabditis</taxon>
    </lineage>
</organism>